<sequence length="148" mass="16782">MAIHLARFMAMRFAVIKIGTHSSAKLVLPENLTSDTIDTRQWKIDKTYIRPNFYYHYMIEALFQSNAVKLSRESRANLLSIGLGGGTLDGFLHSVFPKMNITVVEISPKMVDMARKWFGLKEDGNYRVEIADGITYLAKNAKNSEFSS</sequence>
<reference evidence="2" key="1">
    <citation type="journal article" date="2015" name="Nat. Genet.">
        <title>The genome and transcriptome of the zoonotic hookworm Ancylostoma ceylanicum identify infection-specific gene families.</title>
        <authorList>
            <person name="Schwarz E.M."/>
            <person name="Hu Y."/>
            <person name="Antoshechkin I."/>
            <person name="Miller M.M."/>
            <person name="Sternberg P.W."/>
            <person name="Aroian R.V."/>
        </authorList>
    </citation>
    <scope>NUCLEOTIDE SEQUENCE</scope>
    <source>
        <strain evidence="2">HY135</strain>
    </source>
</reference>
<evidence type="ECO:0000313" key="1">
    <source>
        <dbReference type="EMBL" id="EYC02495.1"/>
    </source>
</evidence>
<gene>
    <name evidence="1" type="primary">Acey_s0099.g3148</name>
    <name evidence="1" type="ORF">Y032_0099g3148</name>
</gene>
<dbReference type="EMBL" id="JARK01001435">
    <property type="protein sequence ID" value="EYC02495.1"/>
    <property type="molecule type" value="Genomic_DNA"/>
</dbReference>
<name>A0A016TIJ4_9BILA</name>
<protein>
    <recommendedName>
        <fullName evidence="3">Methyltransferase domain-containing protein</fullName>
    </recommendedName>
</protein>
<accession>A0A016TIJ4</accession>
<dbReference type="Proteomes" id="UP000024635">
    <property type="component" value="Unassembled WGS sequence"/>
</dbReference>
<evidence type="ECO:0008006" key="3">
    <source>
        <dbReference type="Google" id="ProtNLM"/>
    </source>
</evidence>
<comment type="caution">
    <text evidence="1">The sequence shown here is derived from an EMBL/GenBank/DDBJ whole genome shotgun (WGS) entry which is preliminary data.</text>
</comment>
<dbReference type="AlphaFoldDB" id="A0A016TIJ4"/>
<dbReference type="OrthoDB" id="2016285at2759"/>
<organism evidence="1 2">
    <name type="scientific">Ancylostoma ceylanicum</name>
    <dbReference type="NCBI Taxonomy" id="53326"/>
    <lineage>
        <taxon>Eukaryota</taxon>
        <taxon>Metazoa</taxon>
        <taxon>Ecdysozoa</taxon>
        <taxon>Nematoda</taxon>
        <taxon>Chromadorea</taxon>
        <taxon>Rhabditida</taxon>
        <taxon>Rhabditina</taxon>
        <taxon>Rhabditomorpha</taxon>
        <taxon>Strongyloidea</taxon>
        <taxon>Ancylostomatidae</taxon>
        <taxon>Ancylostomatinae</taxon>
        <taxon>Ancylostoma</taxon>
    </lineage>
</organism>
<evidence type="ECO:0000313" key="2">
    <source>
        <dbReference type="Proteomes" id="UP000024635"/>
    </source>
</evidence>
<keyword evidence="2" id="KW-1185">Reference proteome</keyword>
<dbReference type="InterPro" id="IPR029063">
    <property type="entry name" value="SAM-dependent_MTases_sf"/>
</dbReference>
<dbReference type="SUPFAM" id="SSF53335">
    <property type="entry name" value="S-adenosyl-L-methionine-dependent methyltransferases"/>
    <property type="match status" value="1"/>
</dbReference>
<dbReference type="Gene3D" id="3.40.50.150">
    <property type="entry name" value="Vaccinia Virus protein VP39"/>
    <property type="match status" value="1"/>
</dbReference>
<proteinExistence type="predicted"/>